<organism evidence="2 3">
    <name type="scientific">Deinococcus aerophilus</name>
    <dbReference type="NCBI Taxonomy" id="522488"/>
    <lineage>
        <taxon>Bacteria</taxon>
        <taxon>Thermotogati</taxon>
        <taxon>Deinococcota</taxon>
        <taxon>Deinococci</taxon>
        <taxon>Deinococcales</taxon>
        <taxon>Deinococcaceae</taxon>
        <taxon>Deinococcus</taxon>
    </lineage>
</organism>
<reference evidence="3" key="1">
    <citation type="journal article" date="2019" name="Int. J. Syst. Evol. Microbiol.">
        <title>The Global Catalogue of Microorganisms (GCM) 10K type strain sequencing project: providing services to taxonomists for standard genome sequencing and annotation.</title>
        <authorList>
            <consortium name="The Broad Institute Genomics Platform"/>
            <consortium name="The Broad Institute Genome Sequencing Center for Infectious Disease"/>
            <person name="Wu L."/>
            <person name="Ma J."/>
        </authorList>
    </citation>
    <scope>NUCLEOTIDE SEQUENCE [LARGE SCALE GENOMIC DNA]</scope>
    <source>
        <strain evidence="3">JCM 15443</strain>
    </source>
</reference>
<dbReference type="Pfam" id="PF00149">
    <property type="entry name" value="Metallophos"/>
    <property type="match status" value="1"/>
</dbReference>
<dbReference type="Gene3D" id="3.60.21.10">
    <property type="match status" value="1"/>
</dbReference>
<dbReference type="InterPro" id="IPR051693">
    <property type="entry name" value="UPF0046_metallophosphoest"/>
</dbReference>
<name>A0ABQ2GGQ4_9DEIO</name>
<feature type="domain" description="Calcineurin-like phosphoesterase" evidence="1">
    <location>
        <begin position="39"/>
        <end position="188"/>
    </location>
</feature>
<sequence>MTDPIPASPSVPALGKRLMLLADYVHPFVYRSGFPKGVPDVDAVLAAGDIPGYYLEFLATKLTVPILYVHGNHENESVNEGDGRIPPRGVIPVHGRVVQEAGLRVAGWGGVPRYRQDGHGQYSSSEARWGLGKLAWRARRGVDVLLTHAPPVGPHAGSDYAHRGCPELNRFMVRRRPALVVHGHIHEYEGRKLEYTDEASGARVVNAYGYRIVEL</sequence>
<protein>
    <submittedName>
        <fullName evidence="2">Phosphohydrolase</fullName>
    </submittedName>
</protein>
<gene>
    <name evidence="2" type="ORF">GCM10010841_00080</name>
</gene>
<dbReference type="PANTHER" id="PTHR12905:SF0">
    <property type="entry name" value="CALCINEURIN-LIKE PHOSPHOESTERASE DOMAIN-CONTAINING PROTEIN"/>
    <property type="match status" value="1"/>
</dbReference>
<dbReference type="InterPro" id="IPR004843">
    <property type="entry name" value="Calcineurin-like_PHP"/>
</dbReference>
<proteinExistence type="predicted"/>
<evidence type="ECO:0000313" key="2">
    <source>
        <dbReference type="EMBL" id="GGL95675.1"/>
    </source>
</evidence>
<dbReference type="PANTHER" id="PTHR12905">
    <property type="entry name" value="METALLOPHOSPHOESTERASE"/>
    <property type="match status" value="1"/>
</dbReference>
<comment type="caution">
    <text evidence="2">The sequence shown here is derived from an EMBL/GenBank/DDBJ whole genome shotgun (WGS) entry which is preliminary data.</text>
</comment>
<dbReference type="SUPFAM" id="SSF56300">
    <property type="entry name" value="Metallo-dependent phosphatases"/>
    <property type="match status" value="1"/>
</dbReference>
<dbReference type="InterPro" id="IPR029052">
    <property type="entry name" value="Metallo-depent_PP-like"/>
</dbReference>
<dbReference type="EMBL" id="BMOM01000001">
    <property type="protein sequence ID" value="GGL95675.1"/>
    <property type="molecule type" value="Genomic_DNA"/>
</dbReference>
<keyword evidence="3" id="KW-1185">Reference proteome</keyword>
<accession>A0ABQ2GGQ4</accession>
<evidence type="ECO:0000259" key="1">
    <source>
        <dbReference type="Pfam" id="PF00149"/>
    </source>
</evidence>
<dbReference type="Proteomes" id="UP000661918">
    <property type="component" value="Unassembled WGS sequence"/>
</dbReference>
<evidence type="ECO:0000313" key="3">
    <source>
        <dbReference type="Proteomes" id="UP000661918"/>
    </source>
</evidence>
<dbReference type="RefSeq" id="WP_229752711.1">
    <property type="nucleotide sequence ID" value="NZ_BMOM01000001.1"/>
</dbReference>